<protein>
    <submittedName>
        <fullName evidence="2">Uncharacterized protein</fullName>
    </submittedName>
</protein>
<name>A0A8S5MH44_9CAUD</name>
<evidence type="ECO:0000256" key="1">
    <source>
        <dbReference type="SAM" id="Phobius"/>
    </source>
</evidence>
<organism evidence="2">
    <name type="scientific">Siphoviridae sp. ct7es18</name>
    <dbReference type="NCBI Taxonomy" id="2826166"/>
    <lineage>
        <taxon>Viruses</taxon>
        <taxon>Duplodnaviria</taxon>
        <taxon>Heunggongvirae</taxon>
        <taxon>Uroviricota</taxon>
        <taxon>Caudoviricetes</taxon>
    </lineage>
</organism>
<accession>A0A8S5MH44</accession>
<keyword evidence="1" id="KW-0472">Membrane</keyword>
<keyword evidence="1" id="KW-0812">Transmembrane</keyword>
<feature type="transmembrane region" description="Helical" evidence="1">
    <location>
        <begin position="59"/>
        <end position="78"/>
    </location>
</feature>
<evidence type="ECO:0000313" key="2">
    <source>
        <dbReference type="EMBL" id="DAD81558.1"/>
    </source>
</evidence>
<sequence>MRGAWIEIGEPHNGKIKAPRGAGRRALMCHFCLWGAGRNILGNFPELSLKLRHMHTNQAGYLSVAAAVVILGNVVQLVQQISVYADDKTGLRHRPRLLPLFLPLSSRGARVEILDFILLG</sequence>
<proteinExistence type="predicted"/>
<keyword evidence="1" id="KW-1133">Transmembrane helix</keyword>
<reference evidence="2" key="1">
    <citation type="journal article" date="2021" name="Proc. Natl. Acad. Sci. U.S.A.">
        <title>A Catalog of Tens of Thousands of Viruses from Human Metagenomes Reveals Hidden Associations with Chronic Diseases.</title>
        <authorList>
            <person name="Tisza M.J."/>
            <person name="Buck C.B."/>
        </authorList>
    </citation>
    <scope>NUCLEOTIDE SEQUENCE</scope>
    <source>
        <strain evidence="2">Ct7es18</strain>
    </source>
</reference>
<dbReference type="EMBL" id="BK014903">
    <property type="protein sequence ID" value="DAD81558.1"/>
    <property type="molecule type" value="Genomic_DNA"/>
</dbReference>